<dbReference type="PANTHER" id="PTHR40074:SF2">
    <property type="entry name" value="O-ACETYLTRANSFERASE WECH"/>
    <property type="match status" value="1"/>
</dbReference>
<keyword evidence="3" id="KW-1003">Cell membrane</keyword>
<evidence type="ECO:0000256" key="4">
    <source>
        <dbReference type="ARBA" id="ARBA00022692"/>
    </source>
</evidence>
<dbReference type="RefSeq" id="WP_273685849.1">
    <property type="nucleotide sequence ID" value="NZ_CP117411.1"/>
</dbReference>
<evidence type="ECO:0000256" key="5">
    <source>
        <dbReference type="ARBA" id="ARBA00022989"/>
    </source>
</evidence>
<dbReference type="Pfam" id="PF01757">
    <property type="entry name" value="Acyl_transf_3"/>
    <property type="match status" value="1"/>
</dbReference>
<feature type="transmembrane region" description="Helical" evidence="7">
    <location>
        <begin position="46"/>
        <end position="71"/>
    </location>
</feature>
<gene>
    <name evidence="9" type="ORF">PQ455_09570</name>
</gene>
<evidence type="ECO:0000256" key="3">
    <source>
        <dbReference type="ARBA" id="ARBA00022475"/>
    </source>
</evidence>
<dbReference type="Proteomes" id="UP001220395">
    <property type="component" value="Chromosome"/>
</dbReference>
<keyword evidence="6 7" id="KW-0472">Membrane</keyword>
<dbReference type="InterPro" id="IPR002656">
    <property type="entry name" value="Acyl_transf_3_dom"/>
</dbReference>
<feature type="transmembrane region" description="Helical" evidence="7">
    <location>
        <begin position="179"/>
        <end position="197"/>
    </location>
</feature>
<evidence type="ECO:0000256" key="7">
    <source>
        <dbReference type="SAM" id="Phobius"/>
    </source>
</evidence>
<accession>A0ABY7TF91</accession>
<protein>
    <submittedName>
        <fullName evidence="9">Acyltransferase family protein</fullName>
    </submittedName>
</protein>
<dbReference type="GO" id="GO:0016746">
    <property type="term" value="F:acyltransferase activity"/>
    <property type="evidence" value="ECO:0007669"/>
    <property type="project" value="UniProtKB-KW"/>
</dbReference>
<keyword evidence="9" id="KW-0012">Acyltransferase</keyword>
<feature type="transmembrane region" description="Helical" evidence="7">
    <location>
        <begin position="310"/>
        <end position="343"/>
    </location>
</feature>
<proteinExistence type="inferred from homology"/>
<dbReference type="EMBL" id="CP117411">
    <property type="protein sequence ID" value="WCT71902.1"/>
    <property type="molecule type" value="Genomic_DNA"/>
</dbReference>
<evidence type="ECO:0000256" key="6">
    <source>
        <dbReference type="ARBA" id="ARBA00023136"/>
    </source>
</evidence>
<sequence>MTPPAIDRALSDRIKIARVLCIAALIFVHLPPYGAFTPEGVTPRSLAWFVAILLGTSSVPLLSIFSGYLSVSTGSGKGWGRNIARKATTLLVPLLLWNLIDIAKSVALDGTGALPALQDWPTALLALAGKPAVTPLYFLRDVFVCAAIGPLVVWAIGRAPLVALAALALNAVFDWDGLLILNSAILLFFAIGCALALGRLPIPDPAGAAWWATIAGALAVLVVTTFTRAVLPGGGDEESALFSAISLVSRVAGATLYWLLSGLVLRGGGAARIMRIEPAIFFVFCAHPLVIGALWLVAQRLGLDAESWAYLAVFLIAPLVVMAVCLGALAVLVAIAPAVARWLMGGRATFAQMRAMLGFGRPDPSPRLATDES</sequence>
<feature type="transmembrane region" description="Helical" evidence="7">
    <location>
        <begin position="279"/>
        <end position="298"/>
    </location>
</feature>
<evidence type="ECO:0000259" key="8">
    <source>
        <dbReference type="Pfam" id="PF01757"/>
    </source>
</evidence>
<reference evidence="9 10" key="1">
    <citation type="submission" date="2023-02" db="EMBL/GenBank/DDBJ databases">
        <title>Genome sequence of Sphingomonas naphthae.</title>
        <authorList>
            <person name="Kim S."/>
            <person name="Heo J."/>
            <person name="Kwon S.-W."/>
        </authorList>
    </citation>
    <scope>NUCLEOTIDE SEQUENCE [LARGE SCALE GENOMIC DNA]</scope>
    <source>
        <strain evidence="9 10">KACC 18716</strain>
    </source>
</reference>
<keyword evidence="4 7" id="KW-0812">Transmembrane</keyword>
<organism evidence="9 10">
    <name type="scientific">Sphingomonas naphthae</name>
    <dbReference type="NCBI Taxonomy" id="1813468"/>
    <lineage>
        <taxon>Bacteria</taxon>
        <taxon>Pseudomonadati</taxon>
        <taxon>Pseudomonadota</taxon>
        <taxon>Alphaproteobacteria</taxon>
        <taxon>Sphingomonadales</taxon>
        <taxon>Sphingomonadaceae</taxon>
        <taxon>Sphingomonas</taxon>
    </lineage>
</organism>
<evidence type="ECO:0000256" key="2">
    <source>
        <dbReference type="ARBA" id="ARBA00007400"/>
    </source>
</evidence>
<feature type="domain" description="Acyltransferase 3" evidence="8">
    <location>
        <begin position="14"/>
        <end position="325"/>
    </location>
</feature>
<dbReference type="PANTHER" id="PTHR40074">
    <property type="entry name" value="O-ACETYLTRANSFERASE WECH"/>
    <property type="match status" value="1"/>
</dbReference>
<feature type="transmembrane region" description="Helical" evidence="7">
    <location>
        <begin position="16"/>
        <end position="34"/>
    </location>
</feature>
<keyword evidence="5 7" id="KW-1133">Transmembrane helix</keyword>
<evidence type="ECO:0000256" key="1">
    <source>
        <dbReference type="ARBA" id="ARBA00004651"/>
    </source>
</evidence>
<evidence type="ECO:0000313" key="9">
    <source>
        <dbReference type="EMBL" id="WCT71902.1"/>
    </source>
</evidence>
<comment type="similarity">
    <text evidence="2">Belongs to the acyltransferase 3 family.</text>
</comment>
<feature type="transmembrane region" description="Helical" evidence="7">
    <location>
        <begin position="239"/>
        <end position="259"/>
    </location>
</feature>
<evidence type="ECO:0000313" key="10">
    <source>
        <dbReference type="Proteomes" id="UP001220395"/>
    </source>
</evidence>
<keyword evidence="10" id="KW-1185">Reference proteome</keyword>
<feature type="transmembrane region" description="Helical" evidence="7">
    <location>
        <begin position="209"/>
        <end position="227"/>
    </location>
</feature>
<comment type="subcellular location">
    <subcellularLocation>
        <location evidence="1">Cell membrane</location>
        <topology evidence="1">Multi-pass membrane protein</topology>
    </subcellularLocation>
</comment>
<name>A0ABY7TF91_9SPHN</name>
<keyword evidence="9" id="KW-0808">Transferase</keyword>